<accession>A0A0K2SW11</accession>
<dbReference type="EMBL" id="HACA01000343">
    <property type="protein sequence ID" value="CDW17704.1"/>
    <property type="molecule type" value="Transcribed_RNA"/>
</dbReference>
<feature type="non-terminal residue" evidence="1">
    <location>
        <position position="1"/>
    </location>
</feature>
<reference evidence="1" key="1">
    <citation type="submission" date="2014-05" db="EMBL/GenBank/DDBJ databases">
        <authorList>
            <person name="Chronopoulou M."/>
        </authorList>
    </citation>
    <scope>NUCLEOTIDE SEQUENCE</scope>
    <source>
        <tissue evidence="1">Whole organism</tissue>
    </source>
</reference>
<protein>
    <submittedName>
        <fullName evidence="1">Uncharacterized protein</fullName>
    </submittedName>
</protein>
<dbReference type="EMBL" id="HACA01000344">
    <property type="protein sequence ID" value="CDW17705.1"/>
    <property type="molecule type" value="Transcribed_RNA"/>
</dbReference>
<proteinExistence type="predicted"/>
<organism evidence="1">
    <name type="scientific">Lepeophtheirus salmonis</name>
    <name type="common">Salmon louse</name>
    <name type="synonym">Caligus salmonis</name>
    <dbReference type="NCBI Taxonomy" id="72036"/>
    <lineage>
        <taxon>Eukaryota</taxon>
        <taxon>Metazoa</taxon>
        <taxon>Ecdysozoa</taxon>
        <taxon>Arthropoda</taxon>
        <taxon>Crustacea</taxon>
        <taxon>Multicrustacea</taxon>
        <taxon>Hexanauplia</taxon>
        <taxon>Copepoda</taxon>
        <taxon>Siphonostomatoida</taxon>
        <taxon>Caligidae</taxon>
        <taxon>Lepeophtheirus</taxon>
    </lineage>
</organism>
<evidence type="ECO:0000313" key="1">
    <source>
        <dbReference type="EMBL" id="CDW17705.1"/>
    </source>
</evidence>
<name>A0A0K2SW11_LEPSM</name>
<dbReference type="AlphaFoldDB" id="A0A0K2SW11"/>
<sequence>LLIACQGEGLQCPSSKHLCPQSRYQPAPGRYHRTVHLQLLTTTTLNIKRTHSSSYGWHNQISTICCHCLQIRDR</sequence>